<keyword evidence="2 4" id="KW-0378">Hydrolase</keyword>
<dbReference type="GO" id="GO:0009117">
    <property type="term" value="P:nucleotide metabolic process"/>
    <property type="evidence" value="ECO:0007669"/>
    <property type="project" value="UniProtKB-KW"/>
</dbReference>
<dbReference type="CDD" id="cd00555">
    <property type="entry name" value="Maf"/>
    <property type="match status" value="1"/>
</dbReference>
<feature type="site" description="Important for substrate specificity" evidence="4">
    <location>
        <position position="76"/>
    </location>
</feature>
<keyword evidence="4" id="KW-0963">Cytoplasm</keyword>
<dbReference type="HAMAP" id="MF_00528">
    <property type="entry name" value="Maf"/>
    <property type="match status" value="1"/>
</dbReference>
<dbReference type="Gene3D" id="3.90.950.10">
    <property type="match status" value="1"/>
</dbReference>
<evidence type="ECO:0000256" key="4">
    <source>
        <dbReference type="HAMAP-Rule" id="MF_00528"/>
    </source>
</evidence>
<dbReference type="Pfam" id="PF02545">
    <property type="entry name" value="Maf"/>
    <property type="match status" value="1"/>
</dbReference>
<gene>
    <name evidence="5" type="ORF">DDU33_05705</name>
</gene>
<dbReference type="PIRSF" id="PIRSF006305">
    <property type="entry name" value="Maf"/>
    <property type="match status" value="1"/>
</dbReference>
<keyword evidence="3 4" id="KW-0546">Nucleotide metabolism</keyword>
<comment type="cofactor">
    <cofactor evidence="1 4">
        <name>a divalent metal cation</name>
        <dbReference type="ChEBI" id="CHEBI:60240"/>
    </cofactor>
</comment>
<dbReference type="PANTHER" id="PTHR43213">
    <property type="entry name" value="BIFUNCTIONAL DTTP/UTP PYROPHOSPHATASE/METHYLTRANSFERASE PROTEIN-RELATED"/>
    <property type="match status" value="1"/>
</dbReference>
<dbReference type="NCBIfam" id="TIGR00172">
    <property type="entry name" value="maf"/>
    <property type="match status" value="1"/>
</dbReference>
<dbReference type="InterPro" id="IPR003697">
    <property type="entry name" value="Maf-like"/>
</dbReference>
<sequence>MNKTIYLASNSPRRWEILQQLGLNLLRIEGEIDETPYENEEAKSYCLRIAEAKNKAAQAVHFTQNLADYPILTADTTVSIHNQILGKPKDKDDAYRMLKLLSGKTHQVFTAVCVSYQGKQFSVLQTSDVTFKTLTDQEIHAYIETKEPMDKAGAYGIQGLGGIFVQHLSGSFTGVMGLPVAETAELLRQYNLNLLIK</sequence>
<proteinExistence type="inferred from homology"/>
<dbReference type="EMBL" id="CP029206">
    <property type="protein sequence ID" value="AWI51005.1"/>
    <property type="molecule type" value="Genomic_DNA"/>
</dbReference>
<feature type="active site" description="Proton acceptor" evidence="4">
    <location>
        <position position="75"/>
    </location>
</feature>
<dbReference type="KEGG" id="apor:DDU33_05705"/>
<protein>
    <recommendedName>
        <fullName evidence="4">dTTP/UTP pyrophosphatase</fullName>
        <shortName evidence="4">dTTPase/UTPase</shortName>
        <ecNumber evidence="4">3.6.1.9</ecNumber>
    </recommendedName>
    <alternativeName>
        <fullName evidence="4">Nucleoside triphosphate pyrophosphatase</fullName>
    </alternativeName>
    <alternativeName>
        <fullName evidence="4">Nucleotide pyrophosphatase</fullName>
        <shortName evidence="4">Nucleotide PPase</shortName>
    </alternativeName>
</protein>
<dbReference type="AlphaFoldDB" id="A0A2U8FJ56"/>
<comment type="catalytic activity">
    <reaction evidence="4">
        <text>dTTP + H2O = dTMP + diphosphate + H(+)</text>
        <dbReference type="Rhea" id="RHEA:28534"/>
        <dbReference type="ChEBI" id="CHEBI:15377"/>
        <dbReference type="ChEBI" id="CHEBI:15378"/>
        <dbReference type="ChEBI" id="CHEBI:33019"/>
        <dbReference type="ChEBI" id="CHEBI:37568"/>
        <dbReference type="ChEBI" id="CHEBI:63528"/>
        <dbReference type="EC" id="3.6.1.9"/>
    </reaction>
</comment>
<comment type="catalytic activity">
    <reaction evidence="4">
        <text>UTP + H2O = UMP + diphosphate + H(+)</text>
        <dbReference type="Rhea" id="RHEA:29395"/>
        <dbReference type="ChEBI" id="CHEBI:15377"/>
        <dbReference type="ChEBI" id="CHEBI:15378"/>
        <dbReference type="ChEBI" id="CHEBI:33019"/>
        <dbReference type="ChEBI" id="CHEBI:46398"/>
        <dbReference type="ChEBI" id="CHEBI:57865"/>
        <dbReference type="EC" id="3.6.1.9"/>
    </reaction>
</comment>
<comment type="similarity">
    <text evidence="4">Belongs to the Maf family. YhdE subfamily.</text>
</comment>
<feature type="site" description="Important for substrate specificity" evidence="4">
    <location>
        <position position="158"/>
    </location>
</feature>
<dbReference type="Proteomes" id="UP000244920">
    <property type="component" value="Chromosome"/>
</dbReference>
<comment type="caution">
    <text evidence="4">Lacks conserved residue(s) required for the propagation of feature annotation.</text>
</comment>
<dbReference type="PANTHER" id="PTHR43213:SF5">
    <property type="entry name" value="BIFUNCTIONAL DTTP_UTP PYROPHOSPHATASE_METHYLTRANSFERASE PROTEIN-RELATED"/>
    <property type="match status" value="1"/>
</dbReference>
<dbReference type="SUPFAM" id="SSF52972">
    <property type="entry name" value="ITPase-like"/>
    <property type="match status" value="1"/>
</dbReference>
<evidence type="ECO:0000256" key="1">
    <source>
        <dbReference type="ARBA" id="ARBA00001968"/>
    </source>
</evidence>
<dbReference type="InterPro" id="IPR029001">
    <property type="entry name" value="ITPase-like_fam"/>
</dbReference>
<comment type="function">
    <text evidence="4">Nucleoside triphosphate pyrophosphatase that hydrolyzes dTTP and UTP. May have a dual role in cell division arrest and in preventing the incorporation of modified nucleotides into cellular nucleic acids.</text>
</comment>
<reference evidence="6" key="1">
    <citation type="submission" date="2018-05" db="EMBL/GenBank/DDBJ databases">
        <title>Complete genome sequence of Actinobacillus porcitonsillarum reference strain 9953L55 (CCUG 46996).</title>
        <authorList>
            <person name="Dona V."/>
            <person name="Perreten V."/>
        </authorList>
    </citation>
    <scope>NUCLEOTIDE SEQUENCE [LARGE SCALE GENOMIC DNA]</scope>
    <source>
        <strain evidence="6">9953L55</strain>
    </source>
</reference>
<accession>A0A2U8FJ56</accession>
<dbReference type="GO" id="GO:0005737">
    <property type="term" value="C:cytoplasm"/>
    <property type="evidence" value="ECO:0007669"/>
    <property type="project" value="UniProtKB-SubCell"/>
</dbReference>
<dbReference type="RefSeq" id="WP_108923669.1">
    <property type="nucleotide sequence ID" value="NZ_CP029206.1"/>
</dbReference>
<dbReference type="EC" id="3.6.1.9" evidence="4"/>
<evidence type="ECO:0000256" key="2">
    <source>
        <dbReference type="ARBA" id="ARBA00022801"/>
    </source>
</evidence>
<evidence type="ECO:0000313" key="5">
    <source>
        <dbReference type="EMBL" id="AWI51005.1"/>
    </source>
</evidence>
<keyword evidence="6" id="KW-1185">Reference proteome</keyword>
<organism evidence="5 6">
    <name type="scientific">Actinobacillus porcitonsillarum</name>
    <dbReference type="NCBI Taxonomy" id="189834"/>
    <lineage>
        <taxon>Bacteria</taxon>
        <taxon>Pseudomonadati</taxon>
        <taxon>Pseudomonadota</taxon>
        <taxon>Gammaproteobacteria</taxon>
        <taxon>Pasteurellales</taxon>
        <taxon>Pasteurellaceae</taxon>
        <taxon>Actinobacillus</taxon>
    </lineage>
</organism>
<dbReference type="GO" id="GO:0036221">
    <property type="term" value="F:UTP diphosphatase activity"/>
    <property type="evidence" value="ECO:0007669"/>
    <property type="project" value="RHEA"/>
</dbReference>
<feature type="site" description="Important for substrate specificity" evidence="4">
    <location>
        <position position="13"/>
    </location>
</feature>
<name>A0A2U8FJ56_9PAST</name>
<comment type="subcellular location">
    <subcellularLocation>
        <location evidence="4">Cytoplasm</location>
    </subcellularLocation>
</comment>
<evidence type="ECO:0000313" key="6">
    <source>
        <dbReference type="Proteomes" id="UP000244920"/>
    </source>
</evidence>
<evidence type="ECO:0000256" key="3">
    <source>
        <dbReference type="ARBA" id="ARBA00023080"/>
    </source>
</evidence>
<dbReference type="GO" id="GO:0036218">
    <property type="term" value="F:dTTP diphosphatase activity"/>
    <property type="evidence" value="ECO:0007669"/>
    <property type="project" value="RHEA"/>
</dbReference>